<sequence>MKTQGRFWKLDQNGYLQNDAGVECISPEFNPLIEAVKNTCIDHLGSSLHSFYLTGSISRGTAISKVSDLDTFAVLKKDHDLDTSWLSHTGKTLQSQYPVVSDIQLEIWKWNDLMQTDSLSEYQVILKLNSVCLWGDNLARSIPPIRPDYALALTELQHLQSDIDEVLSKIEKEPNQVAFWCKKIMKNLIRAGFYLLIPREKKFTRDLELSVATFLKYYPERIEINKCLKQVTFPLTHKKDLKKFLKSQFVKQLLDETKQLIHANVPTV</sequence>
<dbReference type="Proteomes" id="UP000000496">
    <property type="component" value="Chromosome gsn.131"/>
</dbReference>
<keyword evidence="2" id="KW-1185">Reference proteome</keyword>
<dbReference type="eggNOG" id="COG1708">
    <property type="taxonomic scope" value="Bacteria"/>
</dbReference>
<proteinExistence type="predicted"/>
<dbReference type="EMBL" id="FR872582">
    <property type="protein sequence ID" value="CCB89437.1"/>
    <property type="molecule type" value="Genomic_DNA"/>
</dbReference>
<accession>F8L9B6</accession>
<reference key="1">
    <citation type="journal article" date="2011" name="Mol. Biol. Evol.">
        <title>Unity in variety -- the pan-genome of the Chlamydiae.</title>
        <authorList>
            <person name="Collingro A."/>
            <person name="Tischler P."/>
            <person name="Weinmaier T."/>
            <person name="Penz T."/>
            <person name="Heinz E."/>
            <person name="Brunham R.C."/>
            <person name="Read T.D."/>
            <person name="Bavoil P.M."/>
            <person name="Sachse K."/>
            <person name="Kahane S."/>
            <person name="Friedman M.G."/>
            <person name="Rattei T."/>
            <person name="Myers G.S.A."/>
            <person name="Horn M."/>
        </authorList>
    </citation>
    <scope>NUCLEOTIDE SEQUENCE</scope>
    <source>
        <strain>Z</strain>
    </source>
</reference>
<gene>
    <name evidence="1" type="ordered locus">SNE_A15600</name>
</gene>
<evidence type="ECO:0000313" key="1">
    <source>
        <dbReference type="EMBL" id="CCB89437.1"/>
    </source>
</evidence>
<dbReference type="InterPro" id="IPR043519">
    <property type="entry name" value="NT_sf"/>
</dbReference>
<dbReference type="OrthoDB" id="2351665at2"/>
<dbReference type="RefSeq" id="WP_013943903.1">
    <property type="nucleotide sequence ID" value="NC_015713.1"/>
</dbReference>
<organism evidence="1 2">
    <name type="scientific">Simkania negevensis (strain ATCC VR-1471 / DSM 27360 / Z)</name>
    <dbReference type="NCBI Taxonomy" id="331113"/>
    <lineage>
        <taxon>Bacteria</taxon>
        <taxon>Pseudomonadati</taxon>
        <taxon>Chlamydiota</taxon>
        <taxon>Chlamydiia</taxon>
        <taxon>Parachlamydiales</taxon>
        <taxon>Simkaniaceae</taxon>
        <taxon>Simkania</taxon>
    </lineage>
</organism>
<dbReference type="SUPFAM" id="SSF81301">
    <property type="entry name" value="Nucleotidyltransferase"/>
    <property type="match status" value="1"/>
</dbReference>
<dbReference type="HOGENOM" id="CLU_070082_0_0_0"/>
<protein>
    <submittedName>
        <fullName evidence="1">Uncharacterized protein</fullName>
    </submittedName>
</protein>
<dbReference type="KEGG" id="sng:SNE_A15600"/>
<name>F8L9B6_SIMNZ</name>
<dbReference type="AlphaFoldDB" id="F8L9B6"/>
<evidence type="ECO:0000313" key="2">
    <source>
        <dbReference type="Proteomes" id="UP000000496"/>
    </source>
</evidence>
<dbReference type="STRING" id="331113.SNE_A15600"/>
<reference evidence="1 2" key="2">
    <citation type="journal article" date="2011" name="Mol. Biol. Evol.">
        <title>Unity in variety--the pan-genome of the Chlamydiae.</title>
        <authorList>
            <person name="Collingro A."/>
            <person name="Tischler P."/>
            <person name="Weinmaier T."/>
            <person name="Penz T."/>
            <person name="Heinz E."/>
            <person name="Brunham R.C."/>
            <person name="Read T.D."/>
            <person name="Bavoil P.M."/>
            <person name="Sachse K."/>
            <person name="Kahane S."/>
            <person name="Friedman M.G."/>
            <person name="Rattei T."/>
            <person name="Myers G.S."/>
            <person name="Horn M."/>
        </authorList>
    </citation>
    <scope>NUCLEOTIDE SEQUENCE [LARGE SCALE GENOMIC DNA]</scope>
    <source>
        <strain evidence="2">ATCC VR-1471 / Z</strain>
    </source>
</reference>